<dbReference type="EMBL" id="BAABKX010000018">
    <property type="protein sequence ID" value="GAA5060256.1"/>
    <property type="molecule type" value="Genomic_DNA"/>
</dbReference>
<organism evidence="1 2">
    <name type="scientific">Haladaptatus pallidirubidus</name>
    <dbReference type="NCBI Taxonomy" id="1008152"/>
    <lineage>
        <taxon>Archaea</taxon>
        <taxon>Methanobacteriati</taxon>
        <taxon>Methanobacteriota</taxon>
        <taxon>Stenosarchaea group</taxon>
        <taxon>Halobacteria</taxon>
        <taxon>Halobacteriales</taxon>
        <taxon>Haladaptataceae</taxon>
        <taxon>Haladaptatus</taxon>
    </lineage>
</organism>
<dbReference type="AlphaFoldDB" id="A0AAV3UNP0"/>
<name>A0AAV3UNP0_9EURY</name>
<proteinExistence type="predicted"/>
<dbReference type="Proteomes" id="UP001501729">
    <property type="component" value="Unassembled WGS sequence"/>
</dbReference>
<sequence length="115" mass="12535">MTGSNFNKNGFYFEQRPLRLDGGTCTVSNTQIKQLLPTGWSVTVQHAIEQATLKNVSVGIYKHPQLALVVDDGVGRCTVNGFNVKTNGWQGTRGSLFRGWPDVAKNITVNGRAIA</sequence>
<accession>A0AAV3UNP0</accession>
<evidence type="ECO:0000313" key="1">
    <source>
        <dbReference type="EMBL" id="GAA5060256.1"/>
    </source>
</evidence>
<protein>
    <submittedName>
        <fullName evidence="1">Uncharacterized protein</fullName>
    </submittedName>
</protein>
<reference evidence="1 2" key="1">
    <citation type="journal article" date="2019" name="Int. J. Syst. Evol. Microbiol.">
        <title>The Global Catalogue of Microorganisms (GCM) 10K type strain sequencing project: providing services to taxonomists for standard genome sequencing and annotation.</title>
        <authorList>
            <consortium name="The Broad Institute Genomics Platform"/>
            <consortium name="The Broad Institute Genome Sequencing Center for Infectious Disease"/>
            <person name="Wu L."/>
            <person name="Ma J."/>
        </authorList>
    </citation>
    <scope>NUCLEOTIDE SEQUENCE [LARGE SCALE GENOMIC DNA]</scope>
    <source>
        <strain evidence="1 2">JCM 17504</strain>
    </source>
</reference>
<evidence type="ECO:0000313" key="2">
    <source>
        <dbReference type="Proteomes" id="UP001501729"/>
    </source>
</evidence>
<keyword evidence="2" id="KW-1185">Reference proteome</keyword>
<dbReference type="RefSeq" id="WP_227773425.1">
    <property type="nucleotide sequence ID" value="NZ_BAABKX010000018.1"/>
</dbReference>
<gene>
    <name evidence="1" type="ORF">GCM10025751_45200</name>
</gene>
<comment type="caution">
    <text evidence="1">The sequence shown here is derived from an EMBL/GenBank/DDBJ whole genome shotgun (WGS) entry which is preliminary data.</text>
</comment>
<dbReference type="GeneID" id="68613619"/>